<dbReference type="SUPFAM" id="SSF52540">
    <property type="entry name" value="P-loop containing nucleoside triphosphate hydrolases"/>
    <property type="match status" value="1"/>
</dbReference>
<keyword evidence="3 4" id="KW-0505">Motor protein</keyword>
<dbReference type="GO" id="GO:0007018">
    <property type="term" value="P:microtubule-based movement"/>
    <property type="evidence" value="ECO:0007669"/>
    <property type="project" value="InterPro"/>
</dbReference>
<proteinExistence type="inferred from homology"/>
<dbReference type="EMBL" id="RRYP01006005">
    <property type="protein sequence ID" value="TNV81565.1"/>
    <property type="molecule type" value="Genomic_DNA"/>
</dbReference>
<dbReference type="InterPro" id="IPR036961">
    <property type="entry name" value="Kinesin_motor_dom_sf"/>
</dbReference>
<dbReference type="GO" id="GO:0005524">
    <property type="term" value="F:ATP binding"/>
    <property type="evidence" value="ECO:0007669"/>
    <property type="project" value="UniProtKB-UniRule"/>
</dbReference>
<evidence type="ECO:0000256" key="1">
    <source>
        <dbReference type="ARBA" id="ARBA00022741"/>
    </source>
</evidence>
<dbReference type="PRINTS" id="PR00380">
    <property type="entry name" value="KINESINHEAVY"/>
</dbReference>
<dbReference type="InterPro" id="IPR001752">
    <property type="entry name" value="Kinesin_motor_dom"/>
</dbReference>
<dbReference type="OrthoDB" id="3176171at2759"/>
<dbReference type="GO" id="GO:0008017">
    <property type="term" value="F:microtubule binding"/>
    <property type="evidence" value="ECO:0007669"/>
    <property type="project" value="InterPro"/>
</dbReference>
<keyword evidence="7" id="KW-1185">Reference proteome</keyword>
<evidence type="ECO:0000256" key="2">
    <source>
        <dbReference type="ARBA" id="ARBA00022840"/>
    </source>
</evidence>
<dbReference type="PANTHER" id="PTHR47972:SF28">
    <property type="entry name" value="KINESIN-LIKE PROTEIN KLP-3"/>
    <property type="match status" value="1"/>
</dbReference>
<feature type="domain" description="Kinesin motor" evidence="5">
    <location>
        <begin position="39"/>
        <end position="366"/>
    </location>
</feature>
<dbReference type="InterPro" id="IPR027417">
    <property type="entry name" value="P-loop_NTPase"/>
</dbReference>
<evidence type="ECO:0000256" key="4">
    <source>
        <dbReference type="RuleBase" id="RU000394"/>
    </source>
</evidence>
<protein>
    <recommendedName>
        <fullName evidence="4">Kinesin-like protein</fullName>
    </recommendedName>
</protein>
<dbReference type="InterPro" id="IPR027640">
    <property type="entry name" value="Kinesin-like_fam"/>
</dbReference>
<name>A0A8J8NWJ6_HALGN</name>
<dbReference type="PANTHER" id="PTHR47972">
    <property type="entry name" value="KINESIN-LIKE PROTEIN KLP-3"/>
    <property type="match status" value="1"/>
</dbReference>
<gene>
    <name evidence="6" type="ORF">FGO68_gene15137</name>
</gene>
<organism evidence="6 7">
    <name type="scientific">Halteria grandinella</name>
    <dbReference type="NCBI Taxonomy" id="5974"/>
    <lineage>
        <taxon>Eukaryota</taxon>
        <taxon>Sar</taxon>
        <taxon>Alveolata</taxon>
        <taxon>Ciliophora</taxon>
        <taxon>Intramacronucleata</taxon>
        <taxon>Spirotrichea</taxon>
        <taxon>Stichotrichia</taxon>
        <taxon>Sporadotrichida</taxon>
        <taxon>Halteriidae</taxon>
        <taxon>Halteria</taxon>
    </lineage>
</organism>
<dbReference type="GO" id="GO:0003777">
    <property type="term" value="F:microtubule motor activity"/>
    <property type="evidence" value="ECO:0007669"/>
    <property type="project" value="InterPro"/>
</dbReference>
<reference evidence="6" key="1">
    <citation type="submission" date="2019-06" db="EMBL/GenBank/DDBJ databases">
        <authorList>
            <person name="Zheng W."/>
        </authorList>
    </citation>
    <scope>NUCLEOTIDE SEQUENCE</scope>
    <source>
        <strain evidence="6">QDHG01</strain>
    </source>
</reference>
<dbReference type="Proteomes" id="UP000785679">
    <property type="component" value="Unassembled WGS sequence"/>
</dbReference>
<keyword evidence="4" id="KW-0493">Microtubule</keyword>
<keyword evidence="2 3" id="KW-0067">ATP-binding</keyword>
<sequence>MEKLAKLKERKEQIIARKEHYYPKYEKHLLNQYLEYKGNIRVFVRVRPILSQDFKAYGGTQESFDVIQKAIQALNNSQLSIELEKSPPQTFNFDAVFGPQSTQDQVYAEVKHLIQSFLDGNDVSIFAYGQTGSGKTYTMGTEMSKQTSQGNQGIIPRAVRQVFGEIQGRKDQVQEGQEEAKEAREDGMRVSVQEIYMDSIRDLLNLQNVITQNNAISKYEPESITVTNEAQVFTLLRKAENNRVVAETMCNERSSRSHSILQIKLGKATLNLIDLAGSERLNTTKVEGDRQKETLAINKSLSALADVISAMKEGRFVPYRNSKLTQLLQIYLGSSSAKTLMIVNLNPISLNESLCSLRFAAKVNSCSA</sequence>
<comment type="similarity">
    <text evidence="3 4">Belongs to the TRAFAC class myosin-kinesin ATPase superfamily. Kinesin family.</text>
</comment>
<dbReference type="PROSITE" id="PS50067">
    <property type="entry name" value="KINESIN_MOTOR_2"/>
    <property type="match status" value="1"/>
</dbReference>
<comment type="caution">
    <text evidence="6">The sequence shown here is derived from an EMBL/GenBank/DDBJ whole genome shotgun (WGS) entry which is preliminary data.</text>
</comment>
<evidence type="ECO:0000256" key="3">
    <source>
        <dbReference type="PROSITE-ProRule" id="PRU00283"/>
    </source>
</evidence>
<dbReference type="AlphaFoldDB" id="A0A8J8NWJ6"/>
<dbReference type="SMART" id="SM00129">
    <property type="entry name" value="KISc"/>
    <property type="match status" value="1"/>
</dbReference>
<dbReference type="GO" id="GO:0005874">
    <property type="term" value="C:microtubule"/>
    <property type="evidence" value="ECO:0007669"/>
    <property type="project" value="UniProtKB-KW"/>
</dbReference>
<feature type="binding site" evidence="3">
    <location>
        <begin position="129"/>
        <end position="136"/>
    </location>
    <ligand>
        <name>ATP</name>
        <dbReference type="ChEBI" id="CHEBI:30616"/>
    </ligand>
</feature>
<keyword evidence="1 3" id="KW-0547">Nucleotide-binding</keyword>
<dbReference type="PROSITE" id="PS00411">
    <property type="entry name" value="KINESIN_MOTOR_1"/>
    <property type="match status" value="1"/>
</dbReference>
<evidence type="ECO:0000259" key="5">
    <source>
        <dbReference type="PROSITE" id="PS50067"/>
    </source>
</evidence>
<dbReference type="Pfam" id="PF00225">
    <property type="entry name" value="Kinesin"/>
    <property type="match status" value="1"/>
</dbReference>
<evidence type="ECO:0000313" key="6">
    <source>
        <dbReference type="EMBL" id="TNV81565.1"/>
    </source>
</evidence>
<dbReference type="Gene3D" id="3.40.850.10">
    <property type="entry name" value="Kinesin motor domain"/>
    <property type="match status" value="1"/>
</dbReference>
<accession>A0A8J8NWJ6</accession>
<evidence type="ECO:0000313" key="7">
    <source>
        <dbReference type="Proteomes" id="UP000785679"/>
    </source>
</evidence>
<dbReference type="InterPro" id="IPR019821">
    <property type="entry name" value="Kinesin_motor_CS"/>
</dbReference>